<reference evidence="9" key="1">
    <citation type="submission" date="2022-08" db="EMBL/GenBank/DDBJ databases">
        <title>A Global Phylogenomic Analysis of the Shiitake Genus Lentinula.</title>
        <authorList>
            <consortium name="DOE Joint Genome Institute"/>
            <person name="Sierra-Patev S."/>
            <person name="Min B."/>
            <person name="Naranjo-Ortiz M."/>
            <person name="Looney B."/>
            <person name="Konkel Z."/>
            <person name="Slot J.C."/>
            <person name="Sakamoto Y."/>
            <person name="Steenwyk J.L."/>
            <person name="Rokas A."/>
            <person name="Carro J."/>
            <person name="Camarero S."/>
            <person name="Ferreira P."/>
            <person name="Molpeceres G."/>
            <person name="Ruiz-Duenas F.J."/>
            <person name="Serrano A."/>
            <person name="Henrissat B."/>
            <person name="Drula E."/>
            <person name="Hughes K.W."/>
            <person name="Mata J.L."/>
            <person name="Ishikawa N.K."/>
            <person name="Vargas-Isla R."/>
            <person name="Ushijima S."/>
            <person name="Smith C.A."/>
            <person name="Ahrendt S."/>
            <person name="Andreopoulos W."/>
            <person name="He G."/>
            <person name="Labutti K."/>
            <person name="Lipzen A."/>
            <person name="Ng V."/>
            <person name="Riley R."/>
            <person name="Sandor L."/>
            <person name="Barry K."/>
            <person name="Martinez A.T."/>
            <person name="Xiao Y."/>
            <person name="Gibbons J.G."/>
            <person name="Terashima K."/>
            <person name="Grigoriev I.V."/>
            <person name="Hibbett D.S."/>
        </authorList>
    </citation>
    <scope>NUCLEOTIDE SEQUENCE</scope>
    <source>
        <strain evidence="9">RHP3577 ss4</strain>
    </source>
</reference>
<feature type="domain" description="Cation/H+ exchanger transmembrane" evidence="8">
    <location>
        <begin position="102"/>
        <end position="481"/>
    </location>
</feature>
<evidence type="ECO:0000256" key="5">
    <source>
        <dbReference type="ARBA" id="ARBA00023065"/>
    </source>
</evidence>
<organism evidence="9 10">
    <name type="scientific">Lentinula lateritia</name>
    <dbReference type="NCBI Taxonomy" id="40482"/>
    <lineage>
        <taxon>Eukaryota</taxon>
        <taxon>Fungi</taxon>
        <taxon>Dikarya</taxon>
        <taxon>Basidiomycota</taxon>
        <taxon>Agaricomycotina</taxon>
        <taxon>Agaricomycetes</taxon>
        <taxon>Agaricomycetidae</taxon>
        <taxon>Agaricales</taxon>
        <taxon>Marasmiineae</taxon>
        <taxon>Omphalotaceae</taxon>
        <taxon>Lentinula</taxon>
    </lineage>
</organism>
<evidence type="ECO:0000256" key="6">
    <source>
        <dbReference type="ARBA" id="ARBA00023136"/>
    </source>
</evidence>
<evidence type="ECO:0000256" key="3">
    <source>
        <dbReference type="ARBA" id="ARBA00022692"/>
    </source>
</evidence>
<keyword evidence="2" id="KW-0813">Transport</keyword>
<comment type="caution">
    <text evidence="9">The sequence shown here is derived from an EMBL/GenBank/DDBJ whole genome shotgun (WGS) entry which is preliminary data.</text>
</comment>
<feature type="transmembrane region" description="Helical" evidence="7">
    <location>
        <begin position="86"/>
        <end position="108"/>
    </location>
</feature>
<keyword evidence="10" id="KW-1185">Reference proteome</keyword>
<feature type="transmembrane region" description="Helical" evidence="7">
    <location>
        <begin position="185"/>
        <end position="203"/>
    </location>
</feature>
<protein>
    <submittedName>
        <fullName evidence="9">Sodium/hydrogen exchanger family-domain-containing protein</fullName>
    </submittedName>
</protein>
<feature type="transmembrane region" description="Helical" evidence="7">
    <location>
        <begin position="115"/>
        <end position="133"/>
    </location>
</feature>
<keyword evidence="3 7" id="KW-0812">Transmembrane</keyword>
<feature type="transmembrane region" description="Helical" evidence="7">
    <location>
        <begin position="371"/>
        <end position="393"/>
    </location>
</feature>
<keyword evidence="6 7" id="KW-0472">Membrane</keyword>
<feature type="transmembrane region" description="Helical" evidence="7">
    <location>
        <begin position="319"/>
        <end position="338"/>
    </location>
</feature>
<dbReference type="PANTHER" id="PTHR32468:SF0">
    <property type="entry name" value="K(+)_H(+) ANTIPORTER 1"/>
    <property type="match status" value="1"/>
</dbReference>
<feature type="transmembrane region" description="Helical" evidence="7">
    <location>
        <begin position="344"/>
        <end position="364"/>
    </location>
</feature>
<evidence type="ECO:0000256" key="1">
    <source>
        <dbReference type="ARBA" id="ARBA00004141"/>
    </source>
</evidence>
<evidence type="ECO:0000313" key="9">
    <source>
        <dbReference type="EMBL" id="KAJ4486459.1"/>
    </source>
</evidence>
<comment type="subcellular location">
    <subcellularLocation>
        <location evidence="1">Membrane</location>
        <topology evidence="1">Multi-pass membrane protein</topology>
    </subcellularLocation>
</comment>
<sequence length="940" mass="100952">MLHQTFLSLYYLRVLRMSRLTCGKLVYISNSIYVLDSGETGAPFCPSFSSPTMGVFKDMVLKRAAAEQAGIFSGSNPSAYNSNDPIVLWIIQVIVIMAMTQLLATIFGRIRQPRVIAEIIGGVFLGPSVMGRIPGFQNAIFPSISLPMLTLTSNIGLVLFLFIIGMEIDGTVIKKNFKASAGVSIAGLVIPLGLGAALGVGVYREFTDPSVNFGYFLLFTAVAVGITAFPVLCRILTELQLLDTTVGVVTLAAGVGNDVVGWILLALTVALVNASSGLVALWVLLTAVGYVFFLLYPVKWGYRWLARKTGSLEQGTPSTVMMTVTILLVFISAFFTDIIGIHPIFGGFLAGIIIPHTNGYGIALTEKIEDIVVILLLPLYFALSGLKTNLGLLNDGITWGYTILIIVVAFSAKFFACAAAAKVAGFNARESGAIGSLMSCKGLVELIVLNIGLDANILSTRTFSMFVVHAIILTFITTPLVLLFYPAKHRSRIVIEDLGSNIIASSDPSTEGDELTNKFALVLDQIDQLPAAMIVTRLLCPTITCTDSKAEIFAPSLDEKSLPIIPYQVSLPITPLSSPISLTLLRLIELSNRTSAVLKSHLAHTDPVVSVFKTFACLLGGGLKVLKLKVDIDVSPREEFTAVIKDRVRENSTGMIVIPWASGSHSTDAEESEIHGVRNPFDSVFTSSESKDQIMSSVLYSEFIRNIFLTAPCDVSLFVDRGPSGTSTTSGVGPDSLLVLPFLGGPDDRLALKMLVKICAGHEDVRAIAVRVSRGTQDENEEEFDKKHAAEVFLHNTIAGADTVYGNLNTQTRLASDTADNLIWERYASSFAAERNPSLSSALSRITFETIQSSKPLHSVVDFFSGKQVQSTGRTVVAVLGRSRRMAVERLDGELRSIMSQRNAAMGSTVKKALGDVGAALVATGADASLLVVQTCVTSS</sequence>
<evidence type="ECO:0000259" key="8">
    <source>
        <dbReference type="Pfam" id="PF00999"/>
    </source>
</evidence>
<feature type="transmembrane region" description="Helical" evidence="7">
    <location>
        <begin position="248"/>
        <end position="272"/>
    </location>
</feature>
<dbReference type="InterPro" id="IPR038770">
    <property type="entry name" value="Na+/solute_symporter_sf"/>
</dbReference>
<dbReference type="Pfam" id="PF00999">
    <property type="entry name" value="Na_H_Exchanger"/>
    <property type="match status" value="1"/>
</dbReference>
<name>A0ABQ8VF90_9AGAR</name>
<evidence type="ECO:0000256" key="7">
    <source>
        <dbReference type="SAM" id="Phobius"/>
    </source>
</evidence>
<evidence type="ECO:0000313" key="10">
    <source>
        <dbReference type="Proteomes" id="UP001150217"/>
    </source>
</evidence>
<dbReference type="PANTHER" id="PTHR32468">
    <property type="entry name" value="CATION/H + ANTIPORTER"/>
    <property type="match status" value="1"/>
</dbReference>
<feature type="transmembrane region" description="Helical" evidence="7">
    <location>
        <begin position="465"/>
        <end position="485"/>
    </location>
</feature>
<feature type="transmembrane region" description="Helical" evidence="7">
    <location>
        <begin position="399"/>
        <end position="421"/>
    </location>
</feature>
<evidence type="ECO:0000256" key="2">
    <source>
        <dbReference type="ARBA" id="ARBA00022448"/>
    </source>
</evidence>
<keyword evidence="5" id="KW-0406">Ion transport</keyword>
<evidence type="ECO:0000256" key="4">
    <source>
        <dbReference type="ARBA" id="ARBA00022989"/>
    </source>
</evidence>
<feature type="transmembrane region" description="Helical" evidence="7">
    <location>
        <begin position="278"/>
        <end position="298"/>
    </location>
</feature>
<keyword evidence="4 7" id="KW-1133">Transmembrane helix</keyword>
<proteinExistence type="predicted"/>
<dbReference type="InterPro" id="IPR050794">
    <property type="entry name" value="CPA2_transporter"/>
</dbReference>
<dbReference type="Gene3D" id="1.20.1530.20">
    <property type="match status" value="1"/>
</dbReference>
<dbReference type="Proteomes" id="UP001150217">
    <property type="component" value="Unassembled WGS sequence"/>
</dbReference>
<gene>
    <name evidence="9" type="ORF">C8R41DRAFT_436772</name>
</gene>
<dbReference type="EMBL" id="JANVFT010000050">
    <property type="protein sequence ID" value="KAJ4486459.1"/>
    <property type="molecule type" value="Genomic_DNA"/>
</dbReference>
<dbReference type="InterPro" id="IPR006153">
    <property type="entry name" value="Cation/H_exchanger_TM"/>
</dbReference>
<feature type="transmembrane region" description="Helical" evidence="7">
    <location>
        <begin position="215"/>
        <end position="236"/>
    </location>
</feature>
<feature type="transmembrane region" description="Helical" evidence="7">
    <location>
        <begin position="139"/>
        <end position="164"/>
    </location>
</feature>
<accession>A0ABQ8VF90</accession>